<evidence type="ECO:0000313" key="1">
    <source>
        <dbReference type="EMBL" id="KRZ46829.1"/>
    </source>
</evidence>
<reference evidence="1 2" key="1">
    <citation type="submission" date="2015-05" db="EMBL/GenBank/DDBJ databases">
        <title>Evolution of Trichinella species and genotypes.</title>
        <authorList>
            <person name="Korhonen P.K."/>
            <person name="Edoardo P."/>
            <person name="Giuseppe L.R."/>
            <person name="Gasser R.B."/>
        </authorList>
    </citation>
    <scope>NUCLEOTIDE SEQUENCE [LARGE SCALE GENOMIC DNA]</scope>
    <source>
        <strain evidence="1">ISS10</strain>
    </source>
</reference>
<keyword evidence="2" id="KW-1185">Reference proteome</keyword>
<proteinExistence type="predicted"/>
<evidence type="ECO:0000313" key="2">
    <source>
        <dbReference type="Proteomes" id="UP000054721"/>
    </source>
</evidence>
<comment type="caution">
    <text evidence="1">The sequence shown here is derived from an EMBL/GenBank/DDBJ whole genome shotgun (WGS) entry which is preliminary data.</text>
</comment>
<dbReference type="Proteomes" id="UP000054721">
    <property type="component" value="Unassembled WGS sequence"/>
</dbReference>
<gene>
    <name evidence="1" type="ORF">T02_7767</name>
</gene>
<protein>
    <submittedName>
        <fullName evidence="1">Uncharacterized protein</fullName>
    </submittedName>
</protein>
<name>A0A0V1KHW6_9BILA</name>
<dbReference type="AlphaFoldDB" id="A0A0V1KHW6"/>
<sequence>MDACIASFAMLCLKSSSSLNFTSLVEAWKRTSPGVQDVPGCFCLLMSPQWRLFLLDQGTTADLLF</sequence>
<feature type="non-terminal residue" evidence="1">
    <location>
        <position position="65"/>
    </location>
</feature>
<accession>A0A0V1KHW6</accession>
<dbReference type="EMBL" id="JYDW01002093">
    <property type="protein sequence ID" value="KRZ46829.1"/>
    <property type="molecule type" value="Genomic_DNA"/>
</dbReference>
<organism evidence="1 2">
    <name type="scientific">Trichinella nativa</name>
    <dbReference type="NCBI Taxonomy" id="6335"/>
    <lineage>
        <taxon>Eukaryota</taxon>
        <taxon>Metazoa</taxon>
        <taxon>Ecdysozoa</taxon>
        <taxon>Nematoda</taxon>
        <taxon>Enoplea</taxon>
        <taxon>Dorylaimia</taxon>
        <taxon>Trichinellida</taxon>
        <taxon>Trichinellidae</taxon>
        <taxon>Trichinella</taxon>
    </lineage>
</organism>